<dbReference type="Proteomes" id="UP000183080">
    <property type="component" value="Unassembled WGS sequence"/>
</dbReference>
<dbReference type="InterPro" id="IPR003918">
    <property type="entry name" value="NADH_UbQ_OxRdtase"/>
</dbReference>
<evidence type="ECO:0000256" key="5">
    <source>
        <dbReference type="SAM" id="Phobius"/>
    </source>
</evidence>
<feature type="transmembrane region" description="Helical" evidence="5">
    <location>
        <begin position="283"/>
        <end position="302"/>
    </location>
</feature>
<dbReference type="InterPro" id="IPR001750">
    <property type="entry name" value="ND/Mrp_TM"/>
</dbReference>
<gene>
    <name evidence="7" type="ORF">BD935_05285</name>
</gene>
<accession>A0A1J5TGE0</accession>
<dbReference type="AlphaFoldDB" id="A0A1J5TGE0"/>
<feature type="transmembrane region" description="Helical" evidence="5">
    <location>
        <begin position="460"/>
        <end position="481"/>
    </location>
</feature>
<feature type="transmembrane region" description="Helical" evidence="5">
    <location>
        <begin position="134"/>
        <end position="151"/>
    </location>
</feature>
<feature type="transmembrane region" description="Helical" evidence="5">
    <location>
        <begin position="6"/>
        <end position="26"/>
    </location>
</feature>
<proteinExistence type="inferred from homology"/>
<sequence>MDSTFLFLPEMILIASILAIPAIYIATESTKSYSICSNISLFVSLLLVVLFWYYPDDVSFDKSSSSYIIYDHFVINDFSQLFKAIFLISALAVSVVSSSYFKEDEPHQAEYYVLLLSSALGMLITASANDFLTIFVGIELSAFSSYGLVAFRKTNDKSTEAGAKYLLIGAFSSALTLYGISLLYALTGSVTFEGVNAFLTGLENGVIDGDFNELVFISSLFIIAGLGFKIAVVPFHAWAPDVYEGAPTPVTALLAAASKAMGFVALLKVFIFTLEPFADEWKLVFGIIALVSMTIGNLAALSQKDIGRMLAYSSIAQAGYILIAFPALTQDAVSGAIAHTMVHAFMKGGAFIVVAGVGAAGLGYNVSSFKGLAKRSQLLALAMTVCLLSLVGLPPLAGFISKFLLFYGVLQAGVAGETWIIALVVAGVLNSALSLYYYLKVIRFMYLYDPEDSDDVEFSTSIRYTSLLVILFLVLILPLFYQDLYSLCEDASRELFA</sequence>
<feature type="domain" description="NADH:quinone oxidoreductase/Mrp antiporter transmembrane" evidence="6">
    <location>
        <begin position="128"/>
        <end position="427"/>
    </location>
</feature>
<feature type="transmembrane region" description="Helical" evidence="5">
    <location>
        <begin position="111"/>
        <end position="128"/>
    </location>
</feature>
<dbReference type="GO" id="GO:0016020">
    <property type="term" value="C:membrane"/>
    <property type="evidence" value="ECO:0007669"/>
    <property type="project" value="UniProtKB-SubCell"/>
</dbReference>
<evidence type="ECO:0000256" key="1">
    <source>
        <dbReference type="ARBA" id="ARBA00004141"/>
    </source>
</evidence>
<evidence type="ECO:0000256" key="2">
    <source>
        <dbReference type="ARBA" id="ARBA00022692"/>
    </source>
</evidence>
<organism evidence="7 8">
    <name type="scientific">Marine Group III euryarchaeote CG-Epi1</name>
    <dbReference type="NCBI Taxonomy" id="1888995"/>
    <lineage>
        <taxon>Archaea</taxon>
        <taxon>Methanobacteriati</taxon>
        <taxon>Thermoplasmatota</taxon>
        <taxon>Thermoplasmata</taxon>
        <taxon>Candidatus Thermoprofundales</taxon>
    </lineage>
</organism>
<comment type="caution">
    <text evidence="7">The sequence shown here is derived from an EMBL/GenBank/DDBJ whole genome shotgun (WGS) entry which is preliminary data.</text>
</comment>
<dbReference type="HAMAP" id="MF_00445">
    <property type="entry name" value="NDH1_NuoN_1"/>
    <property type="match status" value="1"/>
</dbReference>
<keyword evidence="3 5" id="KW-1133">Transmembrane helix</keyword>
<feature type="transmembrane region" description="Helical" evidence="5">
    <location>
        <begin position="348"/>
        <end position="366"/>
    </location>
</feature>
<dbReference type="Pfam" id="PF00361">
    <property type="entry name" value="Proton_antipo_M"/>
    <property type="match status" value="1"/>
</dbReference>
<comment type="subcellular location">
    <subcellularLocation>
        <location evidence="1">Membrane</location>
        <topology evidence="1">Multi-pass membrane protein</topology>
    </subcellularLocation>
</comment>
<dbReference type="InterPro" id="IPR010096">
    <property type="entry name" value="NADH-Q_OxRdtase_suN/2"/>
</dbReference>
<evidence type="ECO:0000259" key="6">
    <source>
        <dbReference type="Pfam" id="PF00361"/>
    </source>
</evidence>
<protein>
    <recommendedName>
        <fullName evidence="6">NADH:quinone oxidoreductase/Mrp antiporter transmembrane domain-containing protein</fullName>
    </recommendedName>
</protein>
<evidence type="ECO:0000313" key="8">
    <source>
        <dbReference type="Proteomes" id="UP000183080"/>
    </source>
</evidence>
<feature type="transmembrane region" description="Helical" evidence="5">
    <location>
        <begin position="163"/>
        <end position="186"/>
    </location>
</feature>
<keyword evidence="4 5" id="KW-0472">Membrane</keyword>
<name>A0A1J5TGE0_9ARCH</name>
<dbReference type="GO" id="GO:0008137">
    <property type="term" value="F:NADH dehydrogenase (ubiquinone) activity"/>
    <property type="evidence" value="ECO:0007669"/>
    <property type="project" value="InterPro"/>
</dbReference>
<dbReference type="PANTHER" id="PTHR22773">
    <property type="entry name" value="NADH DEHYDROGENASE"/>
    <property type="match status" value="1"/>
</dbReference>
<feature type="transmembrane region" description="Helical" evidence="5">
    <location>
        <begin position="214"/>
        <end position="238"/>
    </location>
</feature>
<evidence type="ECO:0000313" key="7">
    <source>
        <dbReference type="EMBL" id="OIR20057.1"/>
    </source>
</evidence>
<evidence type="ECO:0000256" key="3">
    <source>
        <dbReference type="ARBA" id="ARBA00022989"/>
    </source>
</evidence>
<evidence type="ECO:0000256" key="4">
    <source>
        <dbReference type="ARBA" id="ARBA00023136"/>
    </source>
</evidence>
<dbReference type="EMBL" id="MIZA01000015">
    <property type="protein sequence ID" value="OIR20057.1"/>
    <property type="molecule type" value="Genomic_DNA"/>
</dbReference>
<keyword evidence="2 5" id="KW-0812">Transmembrane</keyword>
<feature type="transmembrane region" description="Helical" evidence="5">
    <location>
        <begin position="81"/>
        <end position="99"/>
    </location>
</feature>
<dbReference type="NCBIfam" id="TIGR01770">
    <property type="entry name" value="NDH_I_N"/>
    <property type="match status" value="1"/>
</dbReference>
<feature type="transmembrane region" description="Helical" evidence="5">
    <location>
        <begin position="419"/>
        <end position="439"/>
    </location>
</feature>
<dbReference type="PRINTS" id="PR01437">
    <property type="entry name" value="NUOXDRDTASE4"/>
</dbReference>
<dbReference type="STRING" id="1888995.BD935_05285"/>
<feature type="transmembrane region" description="Helical" evidence="5">
    <location>
        <begin position="250"/>
        <end position="271"/>
    </location>
</feature>
<reference evidence="7 8" key="1">
    <citation type="submission" date="2016-08" db="EMBL/GenBank/DDBJ databases">
        <title>New Insights into Marine Group III Euryarchaeota, from dark to light.</title>
        <authorList>
            <person name="Haro-Moreno J.M."/>
            <person name="Rodriguez-Valera F."/>
            <person name="Lopez-Garcia P."/>
            <person name="Moreira D."/>
            <person name="Martin-Cuadrado A.B."/>
        </authorList>
    </citation>
    <scope>NUCLEOTIDE SEQUENCE [LARGE SCALE GENOMIC DNA]</scope>
    <source>
        <strain evidence="7">CG-Epi1</strain>
    </source>
</reference>
<feature type="transmembrane region" description="Helical" evidence="5">
    <location>
        <begin position="378"/>
        <end position="407"/>
    </location>
</feature>
<feature type="transmembrane region" description="Helical" evidence="5">
    <location>
        <begin position="33"/>
        <end position="54"/>
    </location>
</feature>
<feature type="transmembrane region" description="Helical" evidence="5">
    <location>
        <begin position="309"/>
        <end position="328"/>
    </location>
</feature>
<dbReference type="GO" id="GO:0042773">
    <property type="term" value="P:ATP synthesis coupled electron transport"/>
    <property type="evidence" value="ECO:0007669"/>
    <property type="project" value="InterPro"/>
</dbReference>